<sequence length="93" mass="10734">MDYVLITHEVENYAEWKRGFDHAADLRKAAGEVNYQVLQYQGDANRVVHFSGWQSHAQARSFFESAEVQKIRDELGVKQPTFIYLNQTESGVL</sequence>
<dbReference type="EMBL" id="SHNN01000002">
    <property type="protein sequence ID" value="MCX2981404.1"/>
    <property type="molecule type" value="Genomic_DNA"/>
</dbReference>
<proteinExistence type="predicted"/>
<comment type="caution">
    <text evidence="1">The sequence shown here is derived from an EMBL/GenBank/DDBJ whole genome shotgun (WGS) entry which is preliminary data.</text>
</comment>
<keyword evidence="1" id="KW-0503">Monooxygenase</keyword>
<protein>
    <submittedName>
        <fullName evidence="1">Antibiotic biosynthesis monooxygenase</fullName>
    </submittedName>
</protein>
<dbReference type="SUPFAM" id="SSF54909">
    <property type="entry name" value="Dimeric alpha+beta barrel"/>
    <property type="match status" value="1"/>
</dbReference>
<dbReference type="InterPro" id="IPR011008">
    <property type="entry name" value="Dimeric_a/b-barrel"/>
</dbReference>
<dbReference type="RefSeq" id="WP_279245404.1">
    <property type="nucleotide sequence ID" value="NZ_SHNN01000002.1"/>
</dbReference>
<gene>
    <name evidence="1" type="ORF">EYC98_11065</name>
</gene>
<dbReference type="GO" id="GO:0004497">
    <property type="term" value="F:monooxygenase activity"/>
    <property type="evidence" value="ECO:0007669"/>
    <property type="project" value="UniProtKB-KW"/>
</dbReference>
<name>A0ABT3TJ10_9GAMM</name>
<accession>A0ABT3TJ10</accession>
<evidence type="ECO:0000313" key="2">
    <source>
        <dbReference type="Proteomes" id="UP001143362"/>
    </source>
</evidence>
<reference evidence="1" key="1">
    <citation type="submission" date="2019-02" db="EMBL/GenBank/DDBJ databases">
        <authorList>
            <person name="Li S.-H."/>
        </authorList>
    </citation>
    <scope>NUCLEOTIDE SEQUENCE</scope>
    <source>
        <strain evidence="1">IMCC14734</strain>
    </source>
</reference>
<keyword evidence="2" id="KW-1185">Reference proteome</keyword>
<dbReference type="Proteomes" id="UP001143362">
    <property type="component" value="Unassembled WGS sequence"/>
</dbReference>
<keyword evidence="1" id="KW-0560">Oxidoreductase</keyword>
<organism evidence="1 2">
    <name type="scientific">Candidatus Litorirhabdus singularis</name>
    <dbReference type="NCBI Taxonomy" id="2518993"/>
    <lineage>
        <taxon>Bacteria</taxon>
        <taxon>Pseudomonadati</taxon>
        <taxon>Pseudomonadota</taxon>
        <taxon>Gammaproteobacteria</taxon>
        <taxon>Cellvibrionales</taxon>
        <taxon>Halieaceae</taxon>
        <taxon>Candidatus Litorirhabdus</taxon>
    </lineage>
</organism>
<evidence type="ECO:0000313" key="1">
    <source>
        <dbReference type="EMBL" id="MCX2981404.1"/>
    </source>
</evidence>
<dbReference type="Gene3D" id="3.30.70.100">
    <property type="match status" value="1"/>
</dbReference>